<dbReference type="Proteomes" id="UP000614601">
    <property type="component" value="Unassembled WGS sequence"/>
</dbReference>
<dbReference type="PRINTS" id="PR00109">
    <property type="entry name" value="TYRKINASE"/>
</dbReference>
<dbReference type="PROSITE" id="PS50001">
    <property type="entry name" value="SH2"/>
    <property type="match status" value="1"/>
</dbReference>
<keyword evidence="5 9" id="KW-0829">Tyrosine-protein kinase</keyword>
<dbReference type="GO" id="GO:0005524">
    <property type="term" value="F:ATP binding"/>
    <property type="evidence" value="ECO:0007669"/>
    <property type="project" value="UniProtKB-UniRule"/>
</dbReference>
<sequence>MADENRILEKTIREKVEVDTGLLENAYVKPSDFYAPYVELPYYHGLLRNVDVAELLARPGEFLLRFAMPTTPTGPMRPFLSVYPVGSKSKDEIVHIEITTAEGKYTVETGGTFDTVALLVTHYQTEKKSVHPTASALLNKPAKRHRWQLRNYLLKMERKLGEGTFAQVNRGILRVRAKEREVAIKICRENEKITKEQMLNEVMKEVHIMKPLRHRHVVRLYGVAMDYEPIMIVMELVRGGSLQRYLRKNPGKIPTLEKLERMILGAACGIQYIHEKTLIHRDIAARNCLYSKDICKISDFGLACVGESFKLKVVCKVPFKSMAPEVFCTFRYTPKSDVYAFGVMIWEIFMDGKEPYPDKRLPEVKAMVVSGARLTFPDTTPPEIKEMTNTCCWATNPDDRLTMAQIVRKLDEFIHKYVNELSRSKSDNIEEDVEPGEPPRNSAAHLANVLDRSRETADKTEDKTDHKDKTVDCEISTYSTMSVVGEPSQVGSLSSPAQLSKKGKPSSKRKKN</sequence>
<feature type="compositionally biased region" description="Polar residues" evidence="10">
    <location>
        <begin position="489"/>
        <end position="498"/>
    </location>
</feature>
<comment type="similarity">
    <text evidence="9">Belongs to the protein kinase superfamily. Tyr protein kinase family.</text>
</comment>
<dbReference type="InterPro" id="IPR020635">
    <property type="entry name" value="Tyr_kinase_cat_dom"/>
</dbReference>
<evidence type="ECO:0000256" key="6">
    <source>
        <dbReference type="ARBA" id="ARBA00051245"/>
    </source>
</evidence>
<dbReference type="CDD" id="cd00192">
    <property type="entry name" value="PTKc"/>
    <property type="match status" value="1"/>
</dbReference>
<feature type="compositionally biased region" description="Basic and acidic residues" evidence="10">
    <location>
        <begin position="452"/>
        <end position="472"/>
    </location>
</feature>
<feature type="compositionally biased region" description="Basic residues" evidence="10">
    <location>
        <begin position="501"/>
        <end position="512"/>
    </location>
</feature>
<keyword evidence="2 8" id="KW-0547">Nucleotide-binding</keyword>
<keyword evidence="4 8" id="KW-0067">ATP-binding</keyword>
<comment type="catalytic activity">
    <reaction evidence="6 9">
        <text>L-tyrosyl-[protein] + ATP = O-phospho-L-tyrosyl-[protein] + ADP + H(+)</text>
        <dbReference type="Rhea" id="RHEA:10596"/>
        <dbReference type="Rhea" id="RHEA-COMP:10136"/>
        <dbReference type="Rhea" id="RHEA-COMP:20101"/>
        <dbReference type="ChEBI" id="CHEBI:15378"/>
        <dbReference type="ChEBI" id="CHEBI:30616"/>
        <dbReference type="ChEBI" id="CHEBI:46858"/>
        <dbReference type="ChEBI" id="CHEBI:61978"/>
        <dbReference type="ChEBI" id="CHEBI:456216"/>
        <dbReference type="EC" id="2.7.10.2"/>
    </reaction>
</comment>
<dbReference type="Proteomes" id="UP000783686">
    <property type="component" value="Unassembled WGS sequence"/>
</dbReference>
<dbReference type="GO" id="GO:0004715">
    <property type="term" value="F:non-membrane spanning protein tyrosine kinase activity"/>
    <property type="evidence" value="ECO:0007669"/>
    <property type="project" value="UniProtKB-EC"/>
</dbReference>
<gene>
    <name evidence="13" type="ORF">BOKJ2_LOCUS8746</name>
</gene>
<evidence type="ECO:0000256" key="8">
    <source>
        <dbReference type="PROSITE-ProRule" id="PRU10141"/>
    </source>
</evidence>
<dbReference type="EC" id="2.7.10.2" evidence="9"/>
<dbReference type="SMART" id="SM00219">
    <property type="entry name" value="TyrKc"/>
    <property type="match status" value="1"/>
</dbReference>
<feature type="domain" description="Protein kinase" evidence="12">
    <location>
        <begin position="154"/>
        <end position="418"/>
    </location>
</feature>
<dbReference type="PROSITE" id="PS00109">
    <property type="entry name" value="PROTEIN_KINASE_TYR"/>
    <property type="match status" value="1"/>
</dbReference>
<dbReference type="EMBL" id="CAJFCW020000004">
    <property type="protein sequence ID" value="CAG9113158.1"/>
    <property type="molecule type" value="Genomic_DNA"/>
</dbReference>
<feature type="binding site" evidence="8">
    <location>
        <position position="185"/>
    </location>
    <ligand>
        <name>ATP</name>
        <dbReference type="ChEBI" id="CHEBI:30616"/>
    </ligand>
</feature>
<evidence type="ECO:0000256" key="5">
    <source>
        <dbReference type="ARBA" id="ARBA00023137"/>
    </source>
</evidence>
<reference evidence="13" key="1">
    <citation type="submission" date="2020-09" db="EMBL/GenBank/DDBJ databases">
        <authorList>
            <person name="Kikuchi T."/>
        </authorList>
    </citation>
    <scope>NUCLEOTIDE SEQUENCE</scope>
    <source>
        <strain evidence="13">SH1</strain>
    </source>
</reference>
<evidence type="ECO:0000313" key="13">
    <source>
        <dbReference type="EMBL" id="CAD5220042.1"/>
    </source>
</evidence>
<evidence type="ECO:0000256" key="3">
    <source>
        <dbReference type="ARBA" id="ARBA00022777"/>
    </source>
</evidence>
<dbReference type="InterPro" id="IPR000719">
    <property type="entry name" value="Prot_kinase_dom"/>
</dbReference>
<organism evidence="13 14">
    <name type="scientific">Bursaphelenchus okinawaensis</name>
    <dbReference type="NCBI Taxonomy" id="465554"/>
    <lineage>
        <taxon>Eukaryota</taxon>
        <taxon>Metazoa</taxon>
        <taxon>Ecdysozoa</taxon>
        <taxon>Nematoda</taxon>
        <taxon>Chromadorea</taxon>
        <taxon>Rhabditida</taxon>
        <taxon>Tylenchina</taxon>
        <taxon>Tylenchomorpha</taxon>
        <taxon>Aphelenchoidea</taxon>
        <taxon>Aphelenchoididae</taxon>
        <taxon>Bursaphelenchus</taxon>
    </lineage>
</organism>
<evidence type="ECO:0000259" key="12">
    <source>
        <dbReference type="PROSITE" id="PS50011"/>
    </source>
</evidence>
<feature type="domain" description="SH2" evidence="11">
    <location>
        <begin position="42"/>
        <end position="142"/>
    </location>
</feature>
<evidence type="ECO:0000256" key="1">
    <source>
        <dbReference type="ARBA" id="ARBA00022679"/>
    </source>
</evidence>
<name>A0A811KWW1_9BILA</name>
<proteinExistence type="inferred from homology"/>
<dbReference type="InterPro" id="IPR036860">
    <property type="entry name" value="SH2_dom_sf"/>
</dbReference>
<dbReference type="EMBL" id="CAJFDH010000004">
    <property type="protein sequence ID" value="CAD5220042.1"/>
    <property type="molecule type" value="Genomic_DNA"/>
</dbReference>
<keyword evidence="3 9" id="KW-0418">Kinase</keyword>
<dbReference type="OrthoDB" id="4062651at2759"/>
<dbReference type="SUPFAM" id="SSF55550">
    <property type="entry name" value="SH2 domain"/>
    <property type="match status" value="1"/>
</dbReference>
<dbReference type="SUPFAM" id="SSF56112">
    <property type="entry name" value="Protein kinase-like (PK-like)"/>
    <property type="match status" value="1"/>
</dbReference>
<dbReference type="InterPro" id="IPR050198">
    <property type="entry name" value="Non-receptor_tyrosine_kinases"/>
</dbReference>
<dbReference type="PROSITE" id="PS00107">
    <property type="entry name" value="PROTEIN_KINASE_ATP"/>
    <property type="match status" value="1"/>
</dbReference>
<protein>
    <recommendedName>
        <fullName evidence="9">Tyrosine-protein kinase</fullName>
        <ecNumber evidence="9">2.7.10.2</ecNumber>
    </recommendedName>
</protein>
<feature type="region of interest" description="Disordered" evidence="10">
    <location>
        <begin position="452"/>
        <end position="512"/>
    </location>
</feature>
<evidence type="ECO:0000256" key="10">
    <source>
        <dbReference type="SAM" id="MobiDB-lite"/>
    </source>
</evidence>
<keyword evidence="1 9" id="KW-0808">Transferase</keyword>
<evidence type="ECO:0000256" key="7">
    <source>
        <dbReference type="PROSITE-ProRule" id="PRU00191"/>
    </source>
</evidence>
<dbReference type="InterPro" id="IPR011009">
    <property type="entry name" value="Kinase-like_dom_sf"/>
</dbReference>
<dbReference type="SMART" id="SM00252">
    <property type="entry name" value="SH2"/>
    <property type="match status" value="1"/>
</dbReference>
<keyword evidence="7" id="KW-0727">SH2 domain</keyword>
<evidence type="ECO:0000256" key="9">
    <source>
        <dbReference type="RuleBase" id="RU362096"/>
    </source>
</evidence>
<comment type="caution">
    <text evidence="13">The sequence shown here is derived from an EMBL/GenBank/DDBJ whole genome shotgun (WGS) entry which is preliminary data.</text>
</comment>
<dbReference type="Gene3D" id="3.30.505.10">
    <property type="entry name" value="SH2 domain"/>
    <property type="match status" value="1"/>
</dbReference>
<dbReference type="InterPro" id="IPR017441">
    <property type="entry name" value="Protein_kinase_ATP_BS"/>
</dbReference>
<dbReference type="InterPro" id="IPR008266">
    <property type="entry name" value="Tyr_kinase_AS"/>
</dbReference>
<dbReference type="InterPro" id="IPR001245">
    <property type="entry name" value="Ser-Thr/Tyr_kinase_cat_dom"/>
</dbReference>
<evidence type="ECO:0000256" key="2">
    <source>
        <dbReference type="ARBA" id="ARBA00022741"/>
    </source>
</evidence>
<evidence type="ECO:0000313" key="14">
    <source>
        <dbReference type="Proteomes" id="UP000614601"/>
    </source>
</evidence>
<evidence type="ECO:0000259" key="11">
    <source>
        <dbReference type="PROSITE" id="PS50001"/>
    </source>
</evidence>
<keyword evidence="14" id="KW-1185">Reference proteome</keyword>
<dbReference type="AlphaFoldDB" id="A0A811KWW1"/>
<dbReference type="InterPro" id="IPR000980">
    <property type="entry name" value="SH2"/>
</dbReference>
<dbReference type="Gene3D" id="1.10.510.10">
    <property type="entry name" value="Transferase(Phosphotransferase) domain 1"/>
    <property type="match status" value="1"/>
</dbReference>
<dbReference type="Pfam" id="PF07714">
    <property type="entry name" value="PK_Tyr_Ser-Thr"/>
    <property type="match status" value="1"/>
</dbReference>
<dbReference type="PANTHER" id="PTHR24418">
    <property type="entry name" value="TYROSINE-PROTEIN KINASE"/>
    <property type="match status" value="1"/>
</dbReference>
<dbReference type="PROSITE" id="PS50011">
    <property type="entry name" value="PROTEIN_KINASE_DOM"/>
    <property type="match status" value="1"/>
</dbReference>
<accession>A0A811KWW1</accession>
<evidence type="ECO:0000256" key="4">
    <source>
        <dbReference type="ARBA" id="ARBA00022840"/>
    </source>
</evidence>